<organism evidence="3 4">
    <name type="scientific">Orbilia javanica</name>
    <dbReference type="NCBI Taxonomy" id="47235"/>
    <lineage>
        <taxon>Eukaryota</taxon>
        <taxon>Fungi</taxon>
        <taxon>Dikarya</taxon>
        <taxon>Ascomycota</taxon>
        <taxon>Pezizomycotina</taxon>
        <taxon>Orbiliomycetes</taxon>
        <taxon>Orbiliales</taxon>
        <taxon>Orbiliaceae</taxon>
        <taxon>Orbilia</taxon>
    </lineage>
</organism>
<evidence type="ECO:0000313" key="4">
    <source>
        <dbReference type="Proteomes" id="UP001313282"/>
    </source>
</evidence>
<comment type="caution">
    <text evidence="3">The sequence shown here is derived from an EMBL/GenBank/DDBJ whole genome shotgun (WGS) entry which is preliminary data.</text>
</comment>
<keyword evidence="2" id="KW-0812">Transmembrane</keyword>
<reference evidence="3 4" key="1">
    <citation type="submission" date="2019-10" db="EMBL/GenBank/DDBJ databases">
        <authorList>
            <person name="Palmer J.M."/>
        </authorList>
    </citation>
    <scope>NUCLEOTIDE SEQUENCE [LARGE SCALE GENOMIC DNA]</scope>
    <source>
        <strain evidence="3 4">TWF718</strain>
    </source>
</reference>
<evidence type="ECO:0000256" key="2">
    <source>
        <dbReference type="SAM" id="Phobius"/>
    </source>
</evidence>
<feature type="transmembrane region" description="Helical" evidence="2">
    <location>
        <begin position="58"/>
        <end position="79"/>
    </location>
</feature>
<dbReference type="InterPro" id="IPR052337">
    <property type="entry name" value="SAT4-like"/>
</dbReference>
<feature type="transmembrane region" description="Helical" evidence="2">
    <location>
        <begin position="247"/>
        <end position="268"/>
    </location>
</feature>
<feature type="transmembrane region" description="Helical" evidence="2">
    <location>
        <begin position="175"/>
        <end position="198"/>
    </location>
</feature>
<accession>A0AAN8MV42</accession>
<dbReference type="EMBL" id="JAVHNR010000001">
    <property type="protein sequence ID" value="KAK6356917.1"/>
    <property type="molecule type" value="Genomic_DNA"/>
</dbReference>
<dbReference type="AlphaFoldDB" id="A0AAN8MV42"/>
<protein>
    <submittedName>
        <fullName evidence="3">Uncharacterized protein</fullName>
    </submittedName>
</protein>
<keyword evidence="2" id="KW-0472">Membrane</keyword>
<feature type="compositionally biased region" description="Basic residues" evidence="1">
    <location>
        <begin position="407"/>
        <end position="422"/>
    </location>
</feature>
<gene>
    <name evidence="3" type="ORF">TWF718_001255</name>
</gene>
<evidence type="ECO:0000313" key="3">
    <source>
        <dbReference type="EMBL" id="KAK6356917.1"/>
    </source>
</evidence>
<dbReference type="Proteomes" id="UP001313282">
    <property type="component" value="Unassembled WGS sequence"/>
</dbReference>
<keyword evidence="4" id="KW-1185">Reference proteome</keyword>
<dbReference type="PANTHER" id="PTHR33048">
    <property type="entry name" value="PTH11-LIKE INTEGRAL MEMBRANE PROTEIN (AFU_ORTHOLOGUE AFUA_5G11245)"/>
    <property type="match status" value="1"/>
</dbReference>
<keyword evidence="2" id="KW-1133">Transmembrane helix</keyword>
<dbReference type="PANTHER" id="PTHR33048:SF64">
    <property type="entry name" value="INTEGRAL MEMBRANE PROTEIN"/>
    <property type="match status" value="1"/>
</dbReference>
<feature type="region of interest" description="Disordered" evidence="1">
    <location>
        <begin position="406"/>
        <end position="436"/>
    </location>
</feature>
<name>A0AAN8MV42_9PEZI</name>
<feature type="transmembrane region" description="Helical" evidence="2">
    <location>
        <begin position="218"/>
        <end position="241"/>
    </location>
</feature>
<proteinExistence type="predicted"/>
<sequence>MEFFTRYLLVAGDSFAFWAPASAAAFFCLLSVDLLGIAAIFIRVYGKIKLTNRLGWDDLFMLLAGASAVSYTIMAVFQIRYGLSVPIQNRPYEVQLRYQVVNYAGRVFYLSGLTWFKATFSVHDLSFNVERSTGDKDSSNIGICVLLCCRGHEYRRSTESVSSGVTTEIGILLQLMYGLITMTSTCFDILCFSLPFLFMRNQHLSRAQRNHRRGWMYVTFATTFASLVRAFSIGPATAIYTAESESLVVMGSLELHMGIVSTSVPSWYMWMDLSRNGKKRFRDYQPTKFFARLFLPLMFPIYRWCYPLCSKIIAWIGNKVATPGALKLLRRIQDSAFFQIMFWYADANFVEKAIGGRPRLIRMALTIRRWLKIIRAVMSHRIRSFLGMDASPYPGDEFELEYMGGGKKGKRKGKGKAKRKPKANSDSDIPTGEERDGSHVLKPLIRDYKESYMSRRNYNILFTSDKTLDDMLRDEELEYIDSTQWEAFNREGMDFRLRENLAALRDQYIDGILYDELKLTGRLDRKVKKRSGLRRRK</sequence>
<feature type="transmembrane region" description="Helical" evidence="2">
    <location>
        <begin position="15"/>
        <end position="46"/>
    </location>
</feature>
<evidence type="ECO:0000256" key="1">
    <source>
        <dbReference type="SAM" id="MobiDB-lite"/>
    </source>
</evidence>